<sequence>MKMLKKMAALLLAGVMAMALLTACGDDSAPSFAQKAEEKVFAAMSEATGVKENDAELKAMASKSLDLVKDGKVNVKAMLSLNVLEDGDEENSYRVKAVSVIPDMKANDYYTAENYTVAVVTPETLNNLDMSAFATLVKEMSDSGVTFEKMGVAAKTVDGKTYMSIAVQYTGKVLAQPAQ</sequence>
<dbReference type="EMBL" id="QVEQ01000010">
    <property type="protein sequence ID" value="RGB70483.1"/>
    <property type="molecule type" value="Genomic_DNA"/>
</dbReference>
<reference evidence="2 3" key="1">
    <citation type="submission" date="2018-08" db="EMBL/GenBank/DDBJ databases">
        <title>A genome reference for cultivated species of the human gut microbiota.</title>
        <authorList>
            <person name="Zou Y."/>
            <person name="Xue W."/>
            <person name="Luo G."/>
        </authorList>
    </citation>
    <scope>NUCLEOTIDE SEQUENCE [LARGE SCALE GENOMIC DNA]</scope>
    <source>
        <strain evidence="2 3">AF36-11AT</strain>
    </source>
</reference>
<comment type="caution">
    <text evidence="2">The sequence shown here is derived from an EMBL/GenBank/DDBJ whole genome shotgun (WGS) entry which is preliminary data.</text>
</comment>
<organism evidence="2 3">
    <name type="scientific">Faecalibacterium prausnitzii</name>
    <dbReference type="NCBI Taxonomy" id="853"/>
    <lineage>
        <taxon>Bacteria</taxon>
        <taxon>Bacillati</taxon>
        <taxon>Bacillota</taxon>
        <taxon>Clostridia</taxon>
        <taxon>Eubacteriales</taxon>
        <taxon>Oscillospiraceae</taxon>
        <taxon>Faecalibacterium</taxon>
    </lineage>
</organism>
<dbReference type="RefSeq" id="WP_117505988.1">
    <property type="nucleotide sequence ID" value="NZ_QVEQ01000010.1"/>
</dbReference>
<name>A0A3E2T842_9FIRM</name>
<evidence type="ECO:0000313" key="2">
    <source>
        <dbReference type="EMBL" id="RGB70483.1"/>
    </source>
</evidence>
<dbReference type="Proteomes" id="UP000261140">
    <property type="component" value="Unassembled WGS sequence"/>
</dbReference>
<gene>
    <name evidence="2" type="ORF">DWZ89_10885</name>
</gene>
<proteinExistence type="predicted"/>
<evidence type="ECO:0008006" key="4">
    <source>
        <dbReference type="Google" id="ProtNLM"/>
    </source>
</evidence>
<protein>
    <recommendedName>
        <fullName evidence="4">DUF5105 domain-containing protein</fullName>
    </recommendedName>
</protein>
<feature type="signal peptide" evidence="1">
    <location>
        <begin position="1"/>
        <end position="19"/>
    </location>
</feature>
<dbReference type="PROSITE" id="PS51257">
    <property type="entry name" value="PROKAR_LIPOPROTEIN"/>
    <property type="match status" value="1"/>
</dbReference>
<keyword evidence="1" id="KW-0732">Signal</keyword>
<dbReference type="AlphaFoldDB" id="A0A3E2T842"/>
<evidence type="ECO:0000256" key="1">
    <source>
        <dbReference type="SAM" id="SignalP"/>
    </source>
</evidence>
<feature type="chain" id="PRO_5038376367" description="DUF5105 domain-containing protein" evidence="1">
    <location>
        <begin position="20"/>
        <end position="179"/>
    </location>
</feature>
<evidence type="ECO:0000313" key="3">
    <source>
        <dbReference type="Proteomes" id="UP000261140"/>
    </source>
</evidence>
<accession>A0A3E2T842</accession>